<dbReference type="Proteomes" id="UP000234384">
    <property type="component" value="Unassembled WGS sequence"/>
</dbReference>
<dbReference type="InterPro" id="IPR019079">
    <property type="entry name" value="Capsule_synth_CapA"/>
</dbReference>
<keyword evidence="2" id="KW-0732">Signal</keyword>
<dbReference type="AlphaFoldDB" id="A0A2I1K0H1"/>
<protein>
    <recommendedName>
        <fullName evidence="3">Capsule synthesis protein CapA domain-containing protein</fullName>
    </recommendedName>
</protein>
<evidence type="ECO:0000259" key="3">
    <source>
        <dbReference type="SMART" id="SM00854"/>
    </source>
</evidence>
<evidence type="ECO:0000313" key="5">
    <source>
        <dbReference type="Proteomes" id="UP000234384"/>
    </source>
</evidence>
<dbReference type="PANTHER" id="PTHR33393:SF12">
    <property type="entry name" value="CAPSULE BIOSYNTHESIS PROTEIN CAPA"/>
    <property type="match status" value="1"/>
</dbReference>
<evidence type="ECO:0000313" key="4">
    <source>
        <dbReference type="EMBL" id="PKY89150.1"/>
    </source>
</evidence>
<dbReference type="Pfam" id="PF09587">
    <property type="entry name" value="PGA_cap"/>
    <property type="match status" value="1"/>
</dbReference>
<dbReference type="SMART" id="SM00854">
    <property type="entry name" value="PGA_cap"/>
    <property type="match status" value="1"/>
</dbReference>
<dbReference type="OrthoDB" id="9810906at2"/>
<name>A0A2I1K0H1_9LACT</name>
<feature type="chain" id="PRO_5038966599" description="Capsule synthesis protein CapA domain-containing protein" evidence="2">
    <location>
        <begin position="23"/>
        <end position="381"/>
    </location>
</feature>
<sequence>MKFKKRCGWLIPLIFLAGCVNPEVQQHMQNESPTPATTLEETTIESAASEIVSTVVIRSIGDILIHDTVFYDAATEDGYNFDHMFAPVKPYLENADITTANLEVIAAGEDYGISTYPFFNAPEEIIPALQNVGVDIVSNATNHTMDLGGPGAYASIANLQKYGLEYVGSYESWEDYRRPRIIEKNGMKFGFLSYSYGTNGNAIPEGEEHLITLIDKDVIREEVQALNELVDVSIVVFQMGEEYEFLPVENQYHIAQVTRDAGASFILGGHPHIVQPFIRYNAHQGGWFSHGNFLSGQYEEHTRIGGIGEYCFHKLANGEVILGKIRFMPTYNIGMPETTEYYVVPLADASEYGFYNSDYWMEELRDRMSYFTDVEVVDYLD</sequence>
<dbReference type="Gene3D" id="3.60.21.10">
    <property type="match status" value="1"/>
</dbReference>
<dbReference type="EMBL" id="PKHE01000008">
    <property type="protein sequence ID" value="PKY89150.1"/>
    <property type="molecule type" value="Genomic_DNA"/>
</dbReference>
<organism evidence="4 5">
    <name type="scientific">Falseniella ignava</name>
    <dbReference type="NCBI Taxonomy" id="137730"/>
    <lineage>
        <taxon>Bacteria</taxon>
        <taxon>Bacillati</taxon>
        <taxon>Bacillota</taxon>
        <taxon>Bacilli</taxon>
        <taxon>Lactobacillales</taxon>
        <taxon>Aerococcaceae</taxon>
        <taxon>Falseniella</taxon>
    </lineage>
</organism>
<feature type="signal peptide" evidence="2">
    <location>
        <begin position="1"/>
        <end position="22"/>
    </location>
</feature>
<comment type="caution">
    <text evidence="4">The sequence shown here is derived from an EMBL/GenBank/DDBJ whole genome shotgun (WGS) entry which is preliminary data.</text>
</comment>
<dbReference type="PROSITE" id="PS51257">
    <property type="entry name" value="PROKAR_LIPOPROTEIN"/>
    <property type="match status" value="1"/>
</dbReference>
<feature type="domain" description="Capsule synthesis protein CapA" evidence="3">
    <location>
        <begin position="56"/>
        <end position="297"/>
    </location>
</feature>
<gene>
    <name evidence="4" type="ORF">CYJ57_04210</name>
</gene>
<evidence type="ECO:0000256" key="2">
    <source>
        <dbReference type="SAM" id="SignalP"/>
    </source>
</evidence>
<dbReference type="CDD" id="cd07381">
    <property type="entry name" value="MPP_CapA"/>
    <property type="match status" value="1"/>
</dbReference>
<accession>A0A2I1K0H1</accession>
<reference evidence="4 5" key="1">
    <citation type="submission" date="2017-12" db="EMBL/GenBank/DDBJ databases">
        <title>Phylogenetic diversity of female urinary microbiome.</title>
        <authorList>
            <person name="Thomas-White K."/>
            <person name="Wolfe A.J."/>
        </authorList>
    </citation>
    <scope>NUCLEOTIDE SEQUENCE [LARGE SCALE GENOMIC DNA]</scope>
    <source>
        <strain evidence="4 5">UMB0898</strain>
    </source>
</reference>
<dbReference type="SUPFAM" id="SSF56300">
    <property type="entry name" value="Metallo-dependent phosphatases"/>
    <property type="match status" value="1"/>
</dbReference>
<dbReference type="InterPro" id="IPR052169">
    <property type="entry name" value="CW_Biosynth-Accessory"/>
</dbReference>
<dbReference type="PANTHER" id="PTHR33393">
    <property type="entry name" value="POLYGLUTAMINE SYNTHESIS ACCESSORY PROTEIN RV0574C-RELATED"/>
    <property type="match status" value="1"/>
</dbReference>
<evidence type="ECO:0000256" key="1">
    <source>
        <dbReference type="ARBA" id="ARBA00005662"/>
    </source>
</evidence>
<dbReference type="InterPro" id="IPR029052">
    <property type="entry name" value="Metallo-depent_PP-like"/>
</dbReference>
<comment type="similarity">
    <text evidence="1">Belongs to the CapA family.</text>
</comment>
<dbReference type="RefSeq" id="WP_101954201.1">
    <property type="nucleotide sequence ID" value="NZ_PKHE01000008.1"/>
</dbReference>
<proteinExistence type="inferred from homology"/>